<dbReference type="KEGG" id="psz:PSTAB_1127"/>
<name>A0AA40RW55_STUST</name>
<dbReference type="Proteomes" id="UP001158500">
    <property type="component" value="Unassembled WGS sequence"/>
</dbReference>
<dbReference type="RefSeq" id="WP_013982073.1">
    <property type="nucleotide sequence ID" value="NC_015740.1"/>
</dbReference>
<dbReference type="InterPro" id="IPR029043">
    <property type="entry name" value="GcvT/YgfZ_C"/>
</dbReference>
<comment type="caution">
    <text evidence="1">The sequence shown here is derived from an EMBL/GenBank/DDBJ whole genome shotgun (WGS) entry which is preliminary data.</text>
</comment>
<dbReference type="EMBL" id="JAOCAE010000009">
    <property type="protein sequence ID" value="MDH1237231.1"/>
    <property type="molecule type" value="Genomic_DNA"/>
</dbReference>
<dbReference type="SUPFAM" id="SSF101790">
    <property type="entry name" value="Aminomethyltransferase beta-barrel domain"/>
    <property type="match status" value="1"/>
</dbReference>
<dbReference type="Gene3D" id="3.30.70.1400">
    <property type="entry name" value="Aminomethyltransferase beta-barrel domains"/>
    <property type="match status" value="1"/>
</dbReference>
<evidence type="ECO:0000313" key="3">
    <source>
        <dbReference type="Proteomes" id="UP001138621"/>
    </source>
</evidence>
<dbReference type="AlphaFoldDB" id="A0AA40RW55"/>
<dbReference type="EMBL" id="JAAMRD010000023">
    <property type="protein sequence ID" value="MBA1306916.1"/>
    <property type="molecule type" value="Genomic_DNA"/>
</dbReference>
<proteinExistence type="predicted"/>
<dbReference type="InterPro" id="IPR017703">
    <property type="entry name" value="YgfZ/GCV_T_CS"/>
</dbReference>
<dbReference type="Gene3D" id="2.40.30.160">
    <property type="match status" value="1"/>
</dbReference>
<reference evidence="2" key="2">
    <citation type="submission" date="2022-09" db="EMBL/GenBank/DDBJ databases">
        <title>Intensive care unit water sources are persistently colonized with multi-drug resistant bacteria and are the site of extensive horizontal gene transfer of antibiotic resistance genes.</title>
        <authorList>
            <person name="Diorio-Toth L."/>
        </authorList>
    </citation>
    <scope>NUCLEOTIDE SEQUENCE</scope>
    <source>
        <strain evidence="2">GD03947</strain>
    </source>
</reference>
<dbReference type="InterPro" id="IPR045179">
    <property type="entry name" value="YgfZ/GcvT"/>
</dbReference>
<organism evidence="1 3">
    <name type="scientific">Stutzerimonas stutzeri</name>
    <name type="common">Pseudomonas stutzeri</name>
    <dbReference type="NCBI Taxonomy" id="316"/>
    <lineage>
        <taxon>Bacteria</taxon>
        <taxon>Pseudomonadati</taxon>
        <taxon>Pseudomonadota</taxon>
        <taxon>Gammaproteobacteria</taxon>
        <taxon>Pseudomonadales</taxon>
        <taxon>Pseudomonadaceae</taxon>
        <taxon>Stutzerimonas</taxon>
    </lineage>
</organism>
<protein>
    <submittedName>
        <fullName evidence="1">Folate-binding protein YgfZ</fullName>
    </submittedName>
</protein>
<dbReference type="Proteomes" id="UP001138621">
    <property type="component" value="Unassembled WGS sequence"/>
</dbReference>
<sequence length="315" mass="33792">MTDTAYFCVLSHEGVLAVRGPDASKFLQGQLTCNLNYLDAHTSSLGARCTPKGRMQSSFRIVPEGDGYLLAMAGELLQPQLADLAKYAVFSKSRLSDESADWCRFGIAGGDGSLVSLGLDLSQAADSIVRGNGLIAIRLPDGRAELWAPKAEAEQVRTRLSAQLGEVPVNRWLLDQVRAGIGQVFGSTRELFIPQMINLQALGGVSFKKGCYTGQEIVARMQYLGKLKRRLQHLAVEGEPGELPAPGVELFSPVHNSSVGEVVLAATSADGIELLAVVQEDAAADGRLYLGSPDGLPLSLLELPYSLNPDQEIQR</sequence>
<dbReference type="GO" id="GO:0016226">
    <property type="term" value="P:iron-sulfur cluster assembly"/>
    <property type="evidence" value="ECO:0007669"/>
    <property type="project" value="TreeGrafter"/>
</dbReference>
<accession>A0AA40RW55</accession>
<dbReference type="PANTHER" id="PTHR22602">
    <property type="entry name" value="TRANSFERASE CAF17, MITOCHONDRIAL-RELATED"/>
    <property type="match status" value="1"/>
</dbReference>
<dbReference type="PANTHER" id="PTHR22602:SF0">
    <property type="entry name" value="TRANSFERASE CAF17, MITOCHONDRIAL-RELATED"/>
    <property type="match status" value="1"/>
</dbReference>
<evidence type="ECO:0000313" key="1">
    <source>
        <dbReference type="EMBL" id="MBA1306916.1"/>
    </source>
</evidence>
<evidence type="ECO:0000313" key="2">
    <source>
        <dbReference type="EMBL" id="MDH1237231.1"/>
    </source>
</evidence>
<dbReference type="SUPFAM" id="SSF103025">
    <property type="entry name" value="Folate-binding domain"/>
    <property type="match status" value="1"/>
</dbReference>
<gene>
    <name evidence="1" type="ORF">G7024_21210</name>
    <name evidence="2" type="ORF">N5C32_14425</name>
</gene>
<dbReference type="NCBIfam" id="TIGR03317">
    <property type="entry name" value="ygfZ_signature"/>
    <property type="match status" value="1"/>
</dbReference>
<reference evidence="1" key="1">
    <citation type="submission" date="2020-02" db="EMBL/GenBank/DDBJ databases">
        <title>Synteny-based analysis reveals conserved mechanism for high triclosan tolerance in Pseudomonas, as well as instances of horizontal transfer.</title>
        <authorList>
            <person name="Mcfarland A.G."/>
            <person name="Bertucci H.K."/>
            <person name="Litmann E."/>
            <person name="Shen J."/>
            <person name="Huttenhower C."/>
            <person name="Hartmann E.M."/>
        </authorList>
    </citation>
    <scope>NUCLEOTIDE SEQUENCE</scope>
    <source>
        <strain evidence="1">109A1</strain>
    </source>
</reference>
<dbReference type="Gene3D" id="3.30.70.1630">
    <property type="match status" value="1"/>
</dbReference>